<evidence type="ECO:0000313" key="9">
    <source>
        <dbReference type="Proteomes" id="UP000187338"/>
    </source>
</evidence>
<dbReference type="GO" id="GO:0008881">
    <property type="term" value="F:glutamate racemase activity"/>
    <property type="evidence" value="ECO:0007669"/>
    <property type="project" value="UniProtKB-UniRule"/>
</dbReference>
<dbReference type="UniPathway" id="UPA00219"/>
<dbReference type="SUPFAM" id="SSF53681">
    <property type="entry name" value="Aspartate/glutamate racemase"/>
    <property type="match status" value="2"/>
</dbReference>
<dbReference type="PROSITE" id="PS00924">
    <property type="entry name" value="ASP_GLU_RACEMASE_2"/>
    <property type="match status" value="1"/>
</dbReference>
<dbReference type="InterPro" id="IPR004391">
    <property type="entry name" value="Glu_race"/>
</dbReference>
<comment type="pathway">
    <text evidence="7">Cell wall biogenesis; peptidoglycan biosynthesis.</text>
</comment>
<evidence type="ECO:0000256" key="2">
    <source>
        <dbReference type="ARBA" id="ARBA00013090"/>
    </source>
</evidence>
<evidence type="ECO:0000256" key="4">
    <source>
        <dbReference type="ARBA" id="ARBA00022984"/>
    </source>
</evidence>
<accession>A0A1L8D569</accession>
<evidence type="ECO:0000256" key="3">
    <source>
        <dbReference type="ARBA" id="ARBA00022960"/>
    </source>
</evidence>
<keyword evidence="6 7" id="KW-0961">Cell wall biogenesis/degradation</keyword>
<dbReference type="Proteomes" id="UP000187338">
    <property type="component" value="Unassembled WGS sequence"/>
</dbReference>
<dbReference type="Gene3D" id="3.40.50.1860">
    <property type="match status" value="2"/>
</dbReference>
<name>A0A1L8D569_9THEO</name>
<dbReference type="AlphaFoldDB" id="A0A1L8D569"/>
<comment type="similarity">
    <text evidence="7">Belongs to the aspartate/glutamate racemases family.</text>
</comment>
<feature type="active site" description="Proton donor/acceptor" evidence="7">
    <location>
        <position position="183"/>
    </location>
</feature>
<evidence type="ECO:0000256" key="5">
    <source>
        <dbReference type="ARBA" id="ARBA00023235"/>
    </source>
</evidence>
<dbReference type="FunFam" id="3.40.50.1860:FF:000001">
    <property type="entry name" value="Glutamate racemase"/>
    <property type="match status" value="1"/>
</dbReference>
<feature type="binding site" evidence="7">
    <location>
        <begin position="12"/>
        <end position="13"/>
    </location>
    <ligand>
        <name>substrate</name>
    </ligand>
</feature>
<feature type="binding site" evidence="7">
    <location>
        <begin position="184"/>
        <end position="185"/>
    </location>
    <ligand>
        <name>substrate</name>
    </ligand>
</feature>
<feature type="binding site" evidence="7">
    <location>
        <begin position="44"/>
        <end position="45"/>
    </location>
    <ligand>
        <name>substrate</name>
    </ligand>
</feature>
<dbReference type="GO" id="GO:0009252">
    <property type="term" value="P:peptidoglycan biosynthetic process"/>
    <property type="evidence" value="ECO:0007669"/>
    <property type="project" value="UniProtKB-UniRule"/>
</dbReference>
<evidence type="ECO:0000256" key="7">
    <source>
        <dbReference type="HAMAP-Rule" id="MF_00258"/>
    </source>
</evidence>
<comment type="catalytic activity">
    <reaction evidence="1 7">
        <text>L-glutamate = D-glutamate</text>
        <dbReference type="Rhea" id="RHEA:12813"/>
        <dbReference type="ChEBI" id="CHEBI:29985"/>
        <dbReference type="ChEBI" id="CHEBI:29986"/>
        <dbReference type="EC" id="5.1.1.3"/>
    </reaction>
</comment>
<dbReference type="EMBL" id="BDJL01000141">
    <property type="protein sequence ID" value="GAV26356.1"/>
    <property type="molecule type" value="Genomic_DNA"/>
</dbReference>
<dbReference type="InterPro" id="IPR015942">
    <property type="entry name" value="Asp/Glu/hydantoin_racemase"/>
</dbReference>
<dbReference type="GO" id="GO:0008360">
    <property type="term" value="P:regulation of cell shape"/>
    <property type="evidence" value="ECO:0007669"/>
    <property type="project" value="UniProtKB-KW"/>
</dbReference>
<protein>
    <recommendedName>
        <fullName evidence="2 7">Glutamate racemase</fullName>
        <ecNumber evidence="2 7">5.1.1.3</ecNumber>
    </recommendedName>
</protein>
<keyword evidence="9" id="KW-1185">Reference proteome</keyword>
<dbReference type="EC" id="5.1.1.3" evidence="2 7"/>
<dbReference type="PANTHER" id="PTHR21198:SF2">
    <property type="entry name" value="GLUTAMATE RACEMASE"/>
    <property type="match status" value="1"/>
</dbReference>
<dbReference type="HAMAP" id="MF_00258">
    <property type="entry name" value="Glu_racemase"/>
    <property type="match status" value="1"/>
</dbReference>
<dbReference type="InterPro" id="IPR033134">
    <property type="entry name" value="Asp/Glu_racemase_AS_2"/>
</dbReference>
<keyword evidence="3 7" id="KW-0133">Cell shape</keyword>
<sequence length="265" mass="29669">MDKASLGIGIFDSGVGGVTVLKELINLLPQENFYYLGDTAHVPYGSKSKEELLVLGDAIIRFFLKLGVKMVVFACNTSSAITLPILKEKYPVLMEGMLEPLRKNMPAKAKVGVLATEATVKSGLYQKKLMETNKFQEVYMVACPRYVPLIEKGIVSGKEVEEATREYFEPLVEEEIRDVVLGCTHYPFLTETIQKLYPKIQVIDPAAYVAREVYRKLEENKLLGENGGKVQFFVTGDEKSLKNLGSLYLGYNIDKVQKIDLEVIV</sequence>
<evidence type="ECO:0000313" key="8">
    <source>
        <dbReference type="EMBL" id="GAV26356.1"/>
    </source>
</evidence>
<evidence type="ECO:0000256" key="1">
    <source>
        <dbReference type="ARBA" id="ARBA00001602"/>
    </source>
</evidence>
<dbReference type="Pfam" id="PF01177">
    <property type="entry name" value="Asp_Glu_race"/>
    <property type="match status" value="1"/>
</dbReference>
<comment type="function">
    <text evidence="7">Provides the (R)-glutamate required for cell wall biosynthesis.</text>
</comment>
<dbReference type="PANTHER" id="PTHR21198">
    <property type="entry name" value="GLUTAMATE RACEMASE"/>
    <property type="match status" value="1"/>
</dbReference>
<organism evidence="8 9">
    <name type="scientific">Carboxydothermus islandicus</name>
    <dbReference type="NCBI Taxonomy" id="661089"/>
    <lineage>
        <taxon>Bacteria</taxon>
        <taxon>Bacillati</taxon>
        <taxon>Bacillota</taxon>
        <taxon>Clostridia</taxon>
        <taxon>Thermoanaerobacterales</taxon>
        <taxon>Thermoanaerobacteraceae</taxon>
        <taxon>Carboxydothermus</taxon>
    </lineage>
</organism>
<dbReference type="InterPro" id="IPR001920">
    <property type="entry name" value="Asp/Glu_race"/>
</dbReference>
<reference evidence="9" key="1">
    <citation type="submission" date="2016-12" db="EMBL/GenBank/DDBJ databases">
        <title>Draft Genome Sequences od Carboxydothermus pertinax and islandicus, Hydrogenogenic Carboxydotrophic Bacteria.</title>
        <authorList>
            <person name="Fukuyama Y."/>
            <person name="Ohmae K."/>
            <person name="Yoneda Y."/>
            <person name="Yoshida T."/>
            <person name="Sako Y."/>
        </authorList>
    </citation>
    <scope>NUCLEOTIDE SEQUENCE [LARGE SCALE GENOMIC DNA]</scope>
    <source>
        <strain evidence="9">SET</strain>
    </source>
</reference>
<dbReference type="GO" id="GO:0071555">
    <property type="term" value="P:cell wall organization"/>
    <property type="evidence" value="ECO:0007669"/>
    <property type="project" value="UniProtKB-KW"/>
</dbReference>
<keyword evidence="4 7" id="KW-0573">Peptidoglycan synthesis</keyword>
<feature type="binding site" evidence="7">
    <location>
        <begin position="76"/>
        <end position="77"/>
    </location>
    <ligand>
        <name>substrate</name>
    </ligand>
</feature>
<evidence type="ECO:0000256" key="6">
    <source>
        <dbReference type="ARBA" id="ARBA00023316"/>
    </source>
</evidence>
<comment type="caution">
    <text evidence="8">The sequence shown here is derived from an EMBL/GenBank/DDBJ whole genome shotgun (WGS) entry which is preliminary data.</text>
</comment>
<gene>
    <name evidence="7" type="primary">murI</name>
    <name evidence="8" type="ORF">ciss_22890</name>
</gene>
<proteinExistence type="inferred from homology"/>
<dbReference type="RefSeq" id="WP_166504029.1">
    <property type="nucleotide sequence ID" value="NZ_BDJL01000141.1"/>
</dbReference>
<dbReference type="NCBIfam" id="TIGR00067">
    <property type="entry name" value="glut_race"/>
    <property type="match status" value="1"/>
</dbReference>
<keyword evidence="5 7" id="KW-0413">Isomerase</keyword>
<feature type="active site" description="Proton donor/acceptor" evidence="7">
    <location>
        <position position="75"/>
    </location>
</feature>
<dbReference type="STRING" id="661089.ciss_22890"/>